<dbReference type="InterPro" id="IPR000873">
    <property type="entry name" value="AMP-dep_synth/lig_dom"/>
</dbReference>
<dbReference type="Pfam" id="PF23562">
    <property type="entry name" value="AMP-binding_C_3"/>
    <property type="match status" value="1"/>
</dbReference>
<name>A0A2V3PV32_9BACT</name>
<sequence>MSYYHLAELVHKRAAKYKSSTVFKYRDASEKRWKTISWNRFSEYVMKTAWAMAEVGIDTQENIGIYSQNMCQYLFTEFGAFANRAVVVPIYATASPHQVEYIVNDAQIKTLFVGEQFQYNNAYKVQQQSETLKKLVIFDANVKLHPEDHTSVYFDDFMATGENSDAEVKVTVRMKTIRETDIACIIYTSGTTGEPKGVVLLHSSFLEVFRIHDERLPQLSNRDISMNFLPLAHIFEKAWTYYAIHKGMTIAINTDAKEIQKSIKQVRPTVMCSVPRFWEKVFQGVSEKIESSKGLMKWLYTDAIKTGKKYNLDYKNNDIKPPIGNAIKFHFYNNTIFRILKMVIGIEKGLLFPCAGSPLSDEINIFLKSVNIPIIVGYGLTETTATVSFYPPVHFKIHSVGSVMPGLEVKIDPLNDEILVKGRTVMKEYYKKPEETAKVFTEDGFFRTGDSGKMIEGNVIVLTERIKDLFKTSNGKYIAPQAIETIIANDKFIDMIAVIGDEVKFVSALIVPNYEAIVKWAEENQIVYSNMENLLQNKDVNSMISGRIEMRQADFAPYEKVKRFTLLPEPFTMESGELTNTLKIRRKVVVERYKDLIDKMYAES</sequence>
<evidence type="ECO:0000259" key="3">
    <source>
        <dbReference type="Pfam" id="PF00501"/>
    </source>
</evidence>
<dbReference type="GO" id="GO:0005524">
    <property type="term" value="F:ATP binding"/>
    <property type="evidence" value="ECO:0007669"/>
    <property type="project" value="UniProtKB-KW"/>
</dbReference>
<dbReference type="PANTHER" id="PTHR43272">
    <property type="entry name" value="LONG-CHAIN-FATTY-ACID--COA LIGASE"/>
    <property type="match status" value="1"/>
</dbReference>
<dbReference type="SUPFAM" id="SSF56801">
    <property type="entry name" value="Acetyl-CoA synthetase-like"/>
    <property type="match status" value="1"/>
</dbReference>
<reference evidence="4 5" key="1">
    <citation type="submission" date="2018-03" db="EMBL/GenBank/DDBJ databases">
        <title>Genomic Encyclopedia of Archaeal and Bacterial Type Strains, Phase II (KMG-II): from individual species to whole genera.</title>
        <authorList>
            <person name="Goeker M."/>
        </authorList>
    </citation>
    <scope>NUCLEOTIDE SEQUENCE [LARGE SCALE GENOMIC DNA]</scope>
    <source>
        <strain evidence="4 5">DSM 100214</strain>
    </source>
</reference>
<evidence type="ECO:0000313" key="5">
    <source>
        <dbReference type="Proteomes" id="UP000247973"/>
    </source>
</evidence>
<dbReference type="OrthoDB" id="9803968at2"/>
<comment type="caution">
    <text evidence="4">The sequence shown here is derived from an EMBL/GenBank/DDBJ whole genome shotgun (WGS) entry which is preliminary data.</text>
</comment>
<feature type="domain" description="AMP-dependent synthetase/ligase" evidence="3">
    <location>
        <begin position="12"/>
        <end position="430"/>
    </location>
</feature>
<dbReference type="AlphaFoldDB" id="A0A2V3PV32"/>
<dbReference type="EMBL" id="QICL01000002">
    <property type="protein sequence ID" value="PXV68144.1"/>
    <property type="molecule type" value="Genomic_DNA"/>
</dbReference>
<dbReference type="RefSeq" id="WP_110309428.1">
    <property type="nucleotide sequence ID" value="NZ_QICL01000002.1"/>
</dbReference>
<accession>A0A2V3PV32</accession>
<organism evidence="4 5">
    <name type="scientific">Dysgonomonas alginatilytica</name>
    <dbReference type="NCBI Taxonomy" id="1605892"/>
    <lineage>
        <taxon>Bacteria</taxon>
        <taxon>Pseudomonadati</taxon>
        <taxon>Bacteroidota</taxon>
        <taxon>Bacteroidia</taxon>
        <taxon>Bacteroidales</taxon>
        <taxon>Dysgonomonadaceae</taxon>
        <taxon>Dysgonomonas</taxon>
    </lineage>
</organism>
<dbReference type="Proteomes" id="UP000247973">
    <property type="component" value="Unassembled WGS sequence"/>
</dbReference>
<protein>
    <submittedName>
        <fullName evidence="4">Long-chain acyl-CoA synthetase</fullName>
    </submittedName>
</protein>
<dbReference type="GO" id="GO:0016020">
    <property type="term" value="C:membrane"/>
    <property type="evidence" value="ECO:0007669"/>
    <property type="project" value="TreeGrafter"/>
</dbReference>
<keyword evidence="2" id="KW-0067">ATP-binding</keyword>
<evidence type="ECO:0000256" key="1">
    <source>
        <dbReference type="ARBA" id="ARBA00022741"/>
    </source>
</evidence>
<dbReference type="InterPro" id="IPR020845">
    <property type="entry name" value="AMP-binding_CS"/>
</dbReference>
<dbReference type="Pfam" id="PF00501">
    <property type="entry name" value="AMP-binding"/>
    <property type="match status" value="1"/>
</dbReference>
<dbReference type="Gene3D" id="3.40.50.12780">
    <property type="entry name" value="N-terminal domain of ligase-like"/>
    <property type="match status" value="1"/>
</dbReference>
<keyword evidence="5" id="KW-1185">Reference proteome</keyword>
<dbReference type="GO" id="GO:0004467">
    <property type="term" value="F:long-chain fatty acid-CoA ligase activity"/>
    <property type="evidence" value="ECO:0007669"/>
    <property type="project" value="TreeGrafter"/>
</dbReference>
<dbReference type="InterPro" id="IPR042099">
    <property type="entry name" value="ANL_N_sf"/>
</dbReference>
<dbReference type="PROSITE" id="PS00455">
    <property type="entry name" value="AMP_BINDING"/>
    <property type="match status" value="1"/>
</dbReference>
<gene>
    <name evidence="4" type="ORF">CLV62_102176</name>
</gene>
<proteinExistence type="predicted"/>
<dbReference type="CDD" id="cd05907">
    <property type="entry name" value="VL_LC_FACS_like"/>
    <property type="match status" value="1"/>
</dbReference>
<keyword evidence="1" id="KW-0547">Nucleotide-binding</keyword>
<evidence type="ECO:0000256" key="2">
    <source>
        <dbReference type="ARBA" id="ARBA00022840"/>
    </source>
</evidence>
<evidence type="ECO:0000313" key="4">
    <source>
        <dbReference type="EMBL" id="PXV68144.1"/>
    </source>
</evidence>
<dbReference type="PANTHER" id="PTHR43272:SF33">
    <property type="entry name" value="AMP-BINDING DOMAIN-CONTAINING PROTEIN-RELATED"/>
    <property type="match status" value="1"/>
</dbReference>